<evidence type="ECO:0000313" key="8">
    <source>
        <dbReference type="EMBL" id="JAG25934.1"/>
    </source>
</evidence>
<evidence type="ECO:0000256" key="3">
    <source>
        <dbReference type="ARBA" id="ARBA00022884"/>
    </source>
</evidence>
<dbReference type="InterPro" id="IPR012677">
    <property type="entry name" value="Nucleotide-bd_a/b_plait_sf"/>
</dbReference>
<dbReference type="PROSITE" id="PS50102">
    <property type="entry name" value="RRM"/>
    <property type="match status" value="1"/>
</dbReference>
<accession>A0A0A9Y184</accession>
<organism evidence="8">
    <name type="scientific">Lygus hesperus</name>
    <name type="common">Western plant bug</name>
    <dbReference type="NCBI Taxonomy" id="30085"/>
    <lineage>
        <taxon>Eukaryota</taxon>
        <taxon>Metazoa</taxon>
        <taxon>Ecdysozoa</taxon>
        <taxon>Arthropoda</taxon>
        <taxon>Hexapoda</taxon>
        <taxon>Insecta</taxon>
        <taxon>Pterygota</taxon>
        <taxon>Neoptera</taxon>
        <taxon>Paraneoptera</taxon>
        <taxon>Hemiptera</taxon>
        <taxon>Heteroptera</taxon>
        <taxon>Panheteroptera</taxon>
        <taxon>Cimicomorpha</taxon>
        <taxon>Miridae</taxon>
        <taxon>Mirini</taxon>
        <taxon>Lygus</taxon>
    </lineage>
</organism>
<dbReference type="EMBL" id="GBHO01017670">
    <property type="protein sequence ID" value="JAG25934.1"/>
    <property type="molecule type" value="Transcribed_RNA"/>
</dbReference>
<keyword evidence="2" id="KW-0677">Repeat</keyword>
<sequence length="151" mass="16259">ERASQVDHDTRGYAFVQMRSVVDAQQAIERVNTKKLHGRVIVVDYKIPTQVYKKLNTTAGAEKSGANDAANTAVVGGSTDGISYHENTANQDTVVRECGHENPDGEVSRDTDGGGDEASGNVDGSEVEVEVESEEDDDRTSQTVDDSDDKK</sequence>
<reference evidence="8" key="2">
    <citation type="submission" date="2014-07" db="EMBL/GenBank/DDBJ databases">
        <authorList>
            <person name="Hull J."/>
        </authorList>
    </citation>
    <scope>NUCLEOTIDE SEQUENCE</scope>
</reference>
<feature type="compositionally biased region" description="Basic and acidic residues" evidence="6">
    <location>
        <begin position="94"/>
        <end position="112"/>
    </location>
</feature>
<proteinExistence type="predicted"/>
<evidence type="ECO:0000256" key="2">
    <source>
        <dbReference type="ARBA" id="ARBA00022737"/>
    </source>
</evidence>
<name>A0A0A9Y184_LYGHE</name>
<evidence type="ECO:0000256" key="1">
    <source>
        <dbReference type="ARBA" id="ARBA00004123"/>
    </source>
</evidence>
<keyword evidence="4" id="KW-0539">Nucleus</keyword>
<dbReference type="Gene3D" id="3.30.70.330">
    <property type="match status" value="1"/>
</dbReference>
<evidence type="ECO:0000256" key="4">
    <source>
        <dbReference type="ARBA" id="ARBA00023242"/>
    </source>
</evidence>
<evidence type="ECO:0000256" key="5">
    <source>
        <dbReference type="PROSITE-ProRule" id="PRU00176"/>
    </source>
</evidence>
<feature type="region of interest" description="Disordered" evidence="6">
    <location>
        <begin position="58"/>
        <end position="151"/>
    </location>
</feature>
<dbReference type="PANTHER" id="PTHR48039">
    <property type="entry name" value="RNA-BINDING MOTIF PROTEIN 14B"/>
    <property type="match status" value="1"/>
</dbReference>
<dbReference type="Pfam" id="PF00076">
    <property type="entry name" value="RRM_1"/>
    <property type="match status" value="1"/>
</dbReference>
<reference evidence="8" key="1">
    <citation type="journal article" date="2014" name="PLoS ONE">
        <title>Transcriptome-Based Identification of ABC Transporters in the Western Tarnished Plant Bug Lygus hesperus.</title>
        <authorList>
            <person name="Hull J.J."/>
            <person name="Chaney K."/>
            <person name="Geib S.M."/>
            <person name="Fabrick J.A."/>
            <person name="Brent C.S."/>
            <person name="Walsh D."/>
            <person name="Lavine L.C."/>
        </authorList>
    </citation>
    <scope>NUCLEOTIDE SEQUENCE</scope>
</reference>
<evidence type="ECO:0000256" key="6">
    <source>
        <dbReference type="SAM" id="MobiDB-lite"/>
    </source>
</evidence>
<dbReference type="AlphaFoldDB" id="A0A0A9Y184"/>
<dbReference type="GO" id="GO:0005634">
    <property type="term" value="C:nucleus"/>
    <property type="evidence" value="ECO:0007669"/>
    <property type="project" value="UniProtKB-SubCell"/>
</dbReference>
<gene>
    <name evidence="8" type="primary">SPBC4F6.14</name>
    <name evidence="8" type="ORF">CM83_98780</name>
</gene>
<keyword evidence="3 5" id="KW-0694">RNA-binding</keyword>
<dbReference type="InterPro" id="IPR035979">
    <property type="entry name" value="RBD_domain_sf"/>
</dbReference>
<dbReference type="InterPro" id="IPR051945">
    <property type="entry name" value="RRM_MRD1_RNA_proc_ribogen"/>
</dbReference>
<evidence type="ECO:0000259" key="7">
    <source>
        <dbReference type="PROSITE" id="PS50102"/>
    </source>
</evidence>
<comment type="subcellular location">
    <subcellularLocation>
        <location evidence="1">Nucleus</location>
    </subcellularLocation>
</comment>
<feature type="non-terminal residue" evidence="8">
    <location>
        <position position="1"/>
    </location>
</feature>
<dbReference type="SUPFAM" id="SSF54928">
    <property type="entry name" value="RNA-binding domain, RBD"/>
    <property type="match status" value="1"/>
</dbReference>
<dbReference type="InterPro" id="IPR000504">
    <property type="entry name" value="RRM_dom"/>
</dbReference>
<feature type="domain" description="RRM" evidence="7">
    <location>
        <begin position="1"/>
        <end position="48"/>
    </location>
</feature>
<dbReference type="GO" id="GO:0003729">
    <property type="term" value="F:mRNA binding"/>
    <property type="evidence" value="ECO:0007669"/>
    <property type="project" value="TreeGrafter"/>
</dbReference>
<protein>
    <submittedName>
        <fullName evidence="8">Putative RNA-binding protein C4F6.14</fullName>
    </submittedName>
</protein>
<dbReference type="PANTHER" id="PTHR48039:SF5">
    <property type="entry name" value="RNA-BINDING PROTEIN 28"/>
    <property type="match status" value="1"/>
</dbReference>
<feature type="compositionally biased region" description="Acidic residues" evidence="6">
    <location>
        <begin position="125"/>
        <end position="138"/>
    </location>
</feature>